<name>A0A0F2LYW0_SPOSC</name>
<dbReference type="KEGG" id="ssck:SPSK_03602"/>
<dbReference type="Proteomes" id="UP000033710">
    <property type="component" value="Unassembled WGS sequence"/>
</dbReference>
<dbReference type="EMBL" id="AXCR01000010">
    <property type="protein sequence ID" value="KJR82648.1"/>
    <property type="molecule type" value="Genomic_DNA"/>
</dbReference>
<dbReference type="GeneID" id="27665716"/>
<evidence type="ECO:0000313" key="1">
    <source>
        <dbReference type="EMBL" id="KJR82648.1"/>
    </source>
</evidence>
<dbReference type="VEuPathDB" id="FungiDB:SPSK_03602"/>
<accession>A0A0F2LYW0</accession>
<dbReference type="RefSeq" id="XP_016585324.1">
    <property type="nucleotide sequence ID" value="XM_016730439.1"/>
</dbReference>
<dbReference type="AlphaFoldDB" id="A0A0F2LYW0"/>
<comment type="caution">
    <text evidence="1">The sequence shown here is derived from an EMBL/GenBank/DDBJ whole genome shotgun (WGS) entry which is preliminary data.</text>
</comment>
<reference evidence="1 2" key="1">
    <citation type="journal article" date="2014" name="BMC Genomics">
        <title>Comparative genomics of the major fungal agents of human and animal Sporotrichosis: Sporothrix schenckii and Sporothrix brasiliensis.</title>
        <authorList>
            <person name="Teixeira M.M."/>
            <person name="de Almeida L.G."/>
            <person name="Kubitschek-Barreira P."/>
            <person name="Alves F.L."/>
            <person name="Kioshima E.S."/>
            <person name="Abadio A.K."/>
            <person name="Fernandes L."/>
            <person name="Derengowski L.S."/>
            <person name="Ferreira K.S."/>
            <person name="Souza R.C."/>
            <person name="Ruiz J.C."/>
            <person name="de Andrade N.C."/>
            <person name="Paes H.C."/>
            <person name="Nicola A.M."/>
            <person name="Albuquerque P."/>
            <person name="Gerber A.L."/>
            <person name="Martins V.P."/>
            <person name="Peconick L.D."/>
            <person name="Neto A.V."/>
            <person name="Chaucanez C.B."/>
            <person name="Silva P.A."/>
            <person name="Cunha O.L."/>
            <person name="de Oliveira F.F."/>
            <person name="dos Santos T.C."/>
            <person name="Barros A.L."/>
            <person name="Soares M.A."/>
            <person name="de Oliveira L.M."/>
            <person name="Marini M.M."/>
            <person name="Villalobos-Duno H."/>
            <person name="Cunha M.M."/>
            <person name="de Hoog S."/>
            <person name="da Silveira J.F."/>
            <person name="Henrissat B."/>
            <person name="Nino-Vega G.A."/>
            <person name="Cisalpino P.S."/>
            <person name="Mora-Montes H.M."/>
            <person name="Almeida S.R."/>
            <person name="Stajich J.E."/>
            <person name="Lopes-Bezerra L.M."/>
            <person name="Vasconcelos A.T."/>
            <person name="Felipe M.S."/>
        </authorList>
    </citation>
    <scope>NUCLEOTIDE SEQUENCE [LARGE SCALE GENOMIC DNA]</scope>
    <source>
        <strain evidence="1 2">1099-18</strain>
    </source>
</reference>
<sequence>MYRSVHRLASVVHRSTIRGAARQQQSPGRWLSALFLRISNNSIGTKTVTVDTVSNTVVFLLVPVQLLTGKPNSPVQSHREAPVSTTDHQSIYNLGCAVPASTDGVCPDRDAYGNAYAATCRDNLEYDVENAVGDWVDKEMGCLNRGDDQHRKHHPPEVMRKLAMKLMTDEAKAAFCAVSFIRRRCNAHPVPRNKRPACNAGEFVDERQSSPGRDA</sequence>
<gene>
    <name evidence="1" type="ORF">SPSK_03602</name>
</gene>
<protein>
    <submittedName>
        <fullName evidence="1">Uncharacterized protein</fullName>
    </submittedName>
</protein>
<organism evidence="1 2">
    <name type="scientific">Sporothrix schenckii 1099-18</name>
    <dbReference type="NCBI Taxonomy" id="1397361"/>
    <lineage>
        <taxon>Eukaryota</taxon>
        <taxon>Fungi</taxon>
        <taxon>Dikarya</taxon>
        <taxon>Ascomycota</taxon>
        <taxon>Pezizomycotina</taxon>
        <taxon>Sordariomycetes</taxon>
        <taxon>Sordariomycetidae</taxon>
        <taxon>Ophiostomatales</taxon>
        <taxon>Ophiostomataceae</taxon>
        <taxon>Sporothrix</taxon>
    </lineage>
</organism>
<evidence type="ECO:0000313" key="2">
    <source>
        <dbReference type="Proteomes" id="UP000033710"/>
    </source>
</evidence>
<reference evidence="1 2" key="2">
    <citation type="journal article" date="2015" name="Eukaryot. Cell">
        <title>Asexual propagation of a virulent clone complex in a human and feline outbreak of sporotrichosis.</title>
        <authorList>
            <person name="Teixeira Mde M."/>
            <person name="Rodrigues A.M."/>
            <person name="Tsui C.K."/>
            <person name="de Almeida L.G."/>
            <person name="Van Diepeningen A.D."/>
            <person name="van den Ende B.G."/>
            <person name="Fernandes G.F."/>
            <person name="Kano R."/>
            <person name="Hamelin R.C."/>
            <person name="Lopes-Bezerra L.M."/>
            <person name="Vasconcelos A.T."/>
            <person name="de Hoog S."/>
            <person name="de Camargo Z.P."/>
            <person name="Felipe M.S."/>
        </authorList>
    </citation>
    <scope>NUCLEOTIDE SEQUENCE [LARGE SCALE GENOMIC DNA]</scope>
    <source>
        <strain evidence="1 2">1099-18</strain>
    </source>
</reference>
<proteinExistence type="predicted"/>